<dbReference type="RefSeq" id="WP_395273179.1">
    <property type="nucleotide sequence ID" value="NZ_JBHEGD010000001.1"/>
</dbReference>
<sequence>MAEDKYERLPRAGDSEHQLGFETLYLAPKPLPTGQAPFSAQQMHREVNDCYLDFAMGGGSREFAARVTIGTLMLFMLLYVFSTGLMAWGRWEHWNEPFWETWLYDFYSNWIWWLIFLFFTLMSVSIVAYAAYKEPRTPPIRFNRQRREVCYVPAKGKPLFIPWEEVIACVAVEQVITQYSATQQFSLRLGFHDTTNEQMHWVTHAHASLMLAVSEWEALRVYMEQGPTALPPAPQREHEEGTLEYFYFARDTYKECHGFISYGGWWLLQLLTGWTLPCHICEWFERLPKAGFPKAVREWSKNLPTEQWAKPSEELLSQSTAIEAAFATGLSFPEYFKSPLAAFQSPADAAPVKTKGKGKRARSRAAAEARGKSEQPTSNKHDLNNNTKPPTDPLISLSDSSFPND</sequence>
<dbReference type="InterPro" id="IPR046554">
    <property type="entry name" value="DUF6708"/>
</dbReference>
<organism evidence="4 5">
    <name type="scientific">Ectopseudomonas khazarica</name>
    <dbReference type="NCBI Taxonomy" id="2502979"/>
    <lineage>
        <taxon>Bacteria</taxon>
        <taxon>Pseudomonadati</taxon>
        <taxon>Pseudomonadota</taxon>
        <taxon>Gammaproteobacteria</taxon>
        <taxon>Pseudomonadales</taxon>
        <taxon>Pseudomonadaceae</taxon>
        <taxon>Ectopseudomonas</taxon>
    </lineage>
</organism>
<feature type="compositionally biased region" description="Basic and acidic residues" evidence="1">
    <location>
        <begin position="365"/>
        <end position="383"/>
    </location>
</feature>
<dbReference type="Pfam" id="PF20455">
    <property type="entry name" value="DUF6708"/>
    <property type="match status" value="1"/>
</dbReference>
<keyword evidence="5" id="KW-1185">Reference proteome</keyword>
<reference evidence="4 5" key="1">
    <citation type="submission" date="2024-09" db="EMBL/GenBank/DDBJ databases">
        <title>Elucidation of the Bokeelamides from Bacteria Associated with Moon Snail Egg Collars.</title>
        <authorList>
            <person name="Campbell R."/>
            <person name="Piedl K."/>
            <person name="Mevers E."/>
        </authorList>
    </citation>
    <scope>NUCLEOTIDE SEQUENCE [LARGE SCALE GENOMIC DNA]</scope>
    <source>
        <strain evidence="4 5">EM133</strain>
    </source>
</reference>
<evidence type="ECO:0000313" key="5">
    <source>
        <dbReference type="Proteomes" id="UP001609932"/>
    </source>
</evidence>
<feature type="transmembrane region" description="Helical" evidence="2">
    <location>
        <begin position="110"/>
        <end position="132"/>
    </location>
</feature>
<dbReference type="Proteomes" id="UP001609932">
    <property type="component" value="Unassembled WGS sequence"/>
</dbReference>
<proteinExistence type="predicted"/>
<comment type="caution">
    <text evidence="4">The sequence shown here is derived from an EMBL/GenBank/DDBJ whole genome shotgun (WGS) entry which is preliminary data.</text>
</comment>
<protein>
    <submittedName>
        <fullName evidence="4">DUF6708 domain-containing protein</fullName>
    </submittedName>
</protein>
<dbReference type="EMBL" id="JBHEGD010000001">
    <property type="protein sequence ID" value="MFH6599932.1"/>
    <property type="molecule type" value="Genomic_DNA"/>
</dbReference>
<feature type="domain" description="DUF6708" evidence="3">
    <location>
        <begin position="123"/>
        <end position="280"/>
    </location>
</feature>
<evidence type="ECO:0000259" key="3">
    <source>
        <dbReference type="Pfam" id="PF20455"/>
    </source>
</evidence>
<evidence type="ECO:0000313" key="4">
    <source>
        <dbReference type="EMBL" id="MFH6599932.1"/>
    </source>
</evidence>
<feature type="transmembrane region" description="Helical" evidence="2">
    <location>
        <begin position="63"/>
        <end position="90"/>
    </location>
</feature>
<feature type="region of interest" description="Disordered" evidence="1">
    <location>
        <begin position="347"/>
        <end position="405"/>
    </location>
</feature>
<feature type="compositionally biased region" description="Basic residues" evidence="1">
    <location>
        <begin position="354"/>
        <end position="363"/>
    </location>
</feature>
<keyword evidence="2" id="KW-1133">Transmembrane helix</keyword>
<gene>
    <name evidence="4" type="ORF">ACEVAQ_14565</name>
</gene>
<evidence type="ECO:0000256" key="1">
    <source>
        <dbReference type="SAM" id="MobiDB-lite"/>
    </source>
</evidence>
<accession>A0ABW7MEA4</accession>
<keyword evidence="2" id="KW-0472">Membrane</keyword>
<keyword evidence="2" id="KW-0812">Transmembrane</keyword>
<name>A0ABW7MEA4_9GAMM</name>
<evidence type="ECO:0000256" key="2">
    <source>
        <dbReference type="SAM" id="Phobius"/>
    </source>
</evidence>